<dbReference type="PROSITE" id="PS01196">
    <property type="entry name" value="PEPT_TRNA_HYDROL_2"/>
    <property type="match status" value="1"/>
</dbReference>
<feature type="site" description="Discriminates between blocked and unblocked aminoacyl-tRNA" evidence="8">
    <location>
        <position position="104"/>
    </location>
</feature>
<dbReference type="FunFam" id="3.40.50.1470:FF:000001">
    <property type="entry name" value="Peptidyl-tRNA hydrolase"/>
    <property type="match status" value="1"/>
</dbReference>
<dbReference type="EC" id="3.1.1.29" evidence="1 8"/>
<dbReference type="Pfam" id="PF01195">
    <property type="entry name" value="Pept_tRNA_hydro"/>
    <property type="match status" value="1"/>
</dbReference>
<keyword evidence="2 8" id="KW-0820">tRNA-binding</keyword>
<evidence type="ECO:0000256" key="5">
    <source>
        <dbReference type="ARBA" id="ARBA00038063"/>
    </source>
</evidence>
<feature type="binding site" evidence="8">
    <location>
        <position position="159"/>
    </location>
    <ligand>
        <name>tRNA</name>
        <dbReference type="ChEBI" id="CHEBI:17843"/>
    </ligand>
</feature>
<dbReference type="PANTHER" id="PTHR17224">
    <property type="entry name" value="PEPTIDYL-TRNA HYDROLASE"/>
    <property type="match status" value="1"/>
</dbReference>
<evidence type="ECO:0000256" key="2">
    <source>
        <dbReference type="ARBA" id="ARBA00022555"/>
    </source>
</evidence>
<evidence type="ECO:0000313" key="12">
    <source>
        <dbReference type="Proteomes" id="UP000095210"/>
    </source>
</evidence>
<feature type="binding site" evidence="8">
    <location>
        <position position="161"/>
    </location>
    <ligand>
        <name>tRNA</name>
        <dbReference type="ChEBI" id="CHEBI:17843"/>
    </ligand>
</feature>
<dbReference type="HAMAP" id="MF_00083">
    <property type="entry name" value="Pept_tRNA_hydro_bact"/>
    <property type="match status" value="1"/>
</dbReference>
<dbReference type="EMBL" id="CP014859">
    <property type="protein sequence ID" value="AOS61568.1"/>
    <property type="molecule type" value="Genomic_DNA"/>
</dbReference>
<evidence type="ECO:0000256" key="1">
    <source>
        <dbReference type="ARBA" id="ARBA00013260"/>
    </source>
</evidence>
<dbReference type="GO" id="GO:0004045">
    <property type="term" value="F:peptidyl-tRNA hydrolase activity"/>
    <property type="evidence" value="ECO:0007669"/>
    <property type="project" value="UniProtKB-UniRule"/>
</dbReference>
<keyword evidence="8" id="KW-0963">Cytoplasm</keyword>
<sequence>MGLTAADIRETTFAPGGLLRRGYHCEQVDAFLEEIARTLEGRAALTAGNVADVVFARSPLGNRGYNEDEVDVFLDRVQQALPGRVDREDSVDEQQLPLIVGLGNPGASYAGNRHNVGFMVLDELASRVGGKFKSHKSSAEVVEGRLSNQRAVLAKPRSYMNLSGGAVAGAVRFFKIQPASVIVVHDELDLPFGTVRMKLGGGDNGHNGLRSITSSLSTKDYLRVRCGIGRPPGRMDPAAFVLRDFSTVERKELAFFVDHCADAVEALMTEGLEAAQNRFHQR</sequence>
<dbReference type="PROSITE" id="PS01195">
    <property type="entry name" value="PEPT_TRNA_HYDROL_1"/>
    <property type="match status" value="1"/>
</dbReference>
<dbReference type="InterPro" id="IPR018171">
    <property type="entry name" value="Pept_tRNA_hydro_CS"/>
</dbReference>
<accession>A0AAC9HLR8</accession>
<evidence type="ECO:0000256" key="3">
    <source>
        <dbReference type="ARBA" id="ARBA00022801"/>
    </source>
</evidence>
<comment type="subunit">
    <text evidence="8">Monomer.</text>
</comment>
<proteinExistence type="inferred from homology"/>
<evidence type="ECO:0000256" key="9">
    <source>
        <dbReference type="RuleBase" id="RU000673"/>
    </source>
</evidence>
<evidence type="ECO:0000313" key="11">
    <source>
        <dbReference type="EMBL" id="AOS61568.1"/>
    </source>
</evidence>
<keyword evidence="4 8" id="KW-0694">RNA-binding</keyword>
<dbReference type="GO" id="GO:0006515">
    <property type="term" value="P:protein quality control for misfolded or incompletely synthesized proteins"/>
    <property type="evidence" value="ECO:0007669"/>
    <property type="project" value="UniProtKB-UniRule"/>
</dbReference>
<feature type="binding site" evidence="8">
    <location>
        <position position="109"/>
    </location>
    <ligand>
        <name>tRNA</name>
        <dbReference type="ChEBI" id="CHEBI:17843"/>
    </ligand>
</feature>
<organism evidence="11 12">
    <name type="scientific">Actinoalloteichus hymeniacidonis</name>
    <dbReference type="NCBI Taxonomy" id="340345"/>
    <lineage>
        <taxon>Bacteria</taxon>
        <taxon>Bacillati</taxon>
        <taxon>Actinomycetota</taxon>
        <taxon>Actinomycetes</taxon>
        <taxon>Pseudonocardiales</taxon>
        <taxon>Pseudonocardiaceae</taxon>
        <taxon>Actinoalloteichus</taxon>
    </lineage>
</organism>
<name>A0AAC9HLR8_9PSEU</name>
<dbReference type="NCBIfam" id="TIGR03544">
    <property type="entry name" value="DivI1A_domain"/>
    <property type="match status" value="2"/>
</dbReference>
<dbReference type="InterPro" id="IPR001328">
    <property type="entry name" value="Pept_tRNA_hydro"/>
</dbReference>
<dbReference type="GO" id="GO:0005737">
    <property type="term" value="C:cytoplasm"/>
    <property type="evidence" value="ECO:0007669"/>
    <property type="project" value="UniProtKB-SubCell"/>
</dbReference>
<feature type="binding site" evidence="8">
    <location>
        <position position="207"/>
    </location>
    <ligand>
        <name>tRNA</name>
        <dbReference type="ChEBI" id="CHEBI:17843"/>
    </ligand>
</feature>
<protein>
    <recommendedName>
        <fullName evidence="7 8">Peptidyl-tRNA hydrolase</fullName>
        <shortName evidence="8">Pth</shortName>
        <ecNumber evidence="1 8">3.1.1.29</ecNumber>
    </recommendedName>
</protein>
<dbReference type="PANTHER" id="PTHR17224:SF1">
    <property type="entry name" value="PEPTIDYL-TRNA HYDROLASE"/>
    <property type="match status" value="1"/>
</dbReference>
<dbReference type="Gene3D" id="3.40.50.1470">
    <property type="entry name" value="Peptidyl-tRNA hydrolase"/>
    <property type="match status" value="1"/>
</dbReference>
<dbReference type="SUPFAM" id="SSF53178">
    <property type="entry name" value="Peptidyl-tRNA hydrolase-like"/>
    <property type="match status" value="1"/>
</dbReference>
<dbReference type="NCBIfam" id="TIGR00447">
    <property type="entry name" value="pth"/>
    <property type="match status" value="1"/>
</dbReference>
<evidence type="ECO:0000256" key="6">
    <source>
        <dbReference type="ARBA" id="ARBA00048707"/>
    </source>
</evidence>
<dbReference type="InterPro" id="IPR036416">
    <property type="entry name" value="Pept_tRNA_hydro_sf"/>
</dbReference>
<dbReference type="InterPro" id="IPR019933">
    <property type="entry name" value="DivIVA_domain"/>
</dbReference>
<comment type="subcellular location">
    <subcellularLocation>
        <location evidence="8">Cytoplasm</location>
    </subcellularLocation>
</comment>
<feature type="site" description="Stabilizes the basic form of H active site to accept a proton" evidence="8">
    <location>
        <position position="186"/>
    </location>
</feature>
<comment type="similarity">
    <text evidence="5 8 10">Belongs to the PTH family.</text>
</comment>
<gene>
    <name evidence="8" type="primary">pth</name>
    <name evidence="11" type="ORF">TL08_03680</name>
</gene>
<dbReference type="Proteomes" id="UP000095210">
    <property type="component" value="Chromosome"/>
</dbReference>
<dbReference type="CDD" id="cd00462">
    <property type="entry name" value="PTH"/>
    <property type="match status" value="1"/>
</dbReference>
<dbReference type="AlphaFoldDB" id="A0AAC9HLR8"/>
<evidence type="ECO:0000256" key="8">
    <source>
        <dbReference type="HAMAP-Rule" id="MF_00083"/>
    </source>
</evidence>
<dbReference type="GO" id="GO:0072344">
    <property type="term" value="P:rescue of stalled ribosome"/>
    <property type="evidence" value="ECO:0007669"/>
    <property type="project" value="UniProtKB-UniRule"/>
</dbReference>
<dbReference type="GO" id="GO:0000049">
    <property type="term" value="F:tRNA binding"/>
    <property type="evidence" value="ECO:0007669"/>
    <property type="project" value="UniProtKB-UniRule"/>
</dbReference>
<comment type="catalytic activity">
    <reaction evidence="6 8 9">
        <text>an N-acyl-L-alpha-aminoacyl-tRNA + H2O = an N-acyl-L-amino acid + a tRNA + H(+)</text>
        <dbReference type="Rhea" id="RHEA:54448"/>
        <dbReference type="Rhea" id="RHEA-COMP:10123"/>
        <dbReference type="Rhea" id="RHEA-COMP:13883"/>
        <dbReference type="ChEBI" id="CHEBI:15377"/>
        <dbReference type="ChEBI" id="CHEBI:15378"/>
        <dbReference type="ChEBI" id="CHEBI:59874"/>
        <dbReference type="ChEBI" id="CHEBI:78442"/>
        <dbReference type="ChEBI" id="CHEBI:138191"/>
        <dbReference type="EC" id="3.1.1.29"/>
    </reaction>
</comment>
<evidence type="ECO:0000256" key="7">
    <source>
        <dbReference type="ARBA" id="ARBA00050038"/>
    </source>
</evidence>
<comment type="function">
    <text evidence="8">Catalyzes the release of premature peptidyl moieties from peptidyl-tRNA molecules trapped in stalled 50S ribosomal subunits, and thus maintains levels of free tRNAs and 50S ribosomes.</text>
</comment>
<evidence type="ECO:0000256" key="4">
    <source>
        <dbReference type="ARBA" id="ARBA00022884"/>
    </source>
</evidence>
<reference evidence="12" key="1">
    <citation type="submission" date="2016-03" db="EMBL/GenBank/DDBJ databases">
        <title>Complete genome sequence of the type strain Actinoalloteichus hymeniacidonis DSM 45092.</title>
        <authorList>
            <person name="Schaffert L."/>
            <person name="Albersmeier A."/>
            <person name="Winkler A."/>
            <person name="Kalinowski J."/>
            <person name="Zotchev S."/>
            <person name="Ruckert C."/>
        </authorList>
    </citation>
    <scope>NUCLEOTIDE SEQUENCE [LARGE SCALE GENOMIC DNA]</scope>
    <source>
        <strain evidence="12">HPA177(T) (DSM 45092(T))</strain>
    </source>
</reference>
<comment type="function">
    <text evidence="8">Hydrolyzes ribosome-free peptidyl-tRNAs (with 1 or more amino acids incorporated), which drop off the ribosome during protein synthesis, or as a result of ribosome stalling.</text>
</comment>
<dbReference type="Gene3D" id="6.10.250.660">
    <property type="match status" value="2"/>
</dbReference>
<keyword evidence="3 8" id="KW-0378">Hydrolase</keyword>
<dbReference type="KEGG" id="ahm:TL08_03680"/>
<feature type="active site" description="Proton acceptor" evidence="8">
    <location>
        <position position="114"/>
    </location>
</feature>
<keyword evidence="12" id="KW-1185">Reference proteome</keyword>
<evidence type="ECO:0000256" key="10">
    <source>
        <dbReference type="RuleBase" id="RU004320"/>
    </source>
</evidence>